<name>A0A8H7YQ34_AJECA</name>
<sequence length="165" mass="18825">MTILGSHLGGKTHDVSIYHDLLKMKMERVMNGFGIRRLTNFERRNEFFCLLSCASHNMNVGTSLRRDFLDFASFPWRLLDEVSDGDRLRCWYLLLLISYSFISVDCSSSESSSNLIILLVCFGGAEVLCRRLFEWPDSYDAFIFSCGSHRDAGCAFVFTDNESAV</sequence>
<dbReference type="AlphaFoldDB" id="A0A8H7YQ34"/>
<dbReference type="EMBL" id="JAEVHI010000004">
    <property type="protein sequence ID" value="KAG5294158.1"/>
    <property type="molecule type" value="Genomic_DNA"/>
</dbReference>
<dbReference type="OrthoDB" id="5374569at2759"/>
<protein>
    <submittedName>
        <fullName evidence="1">Uncharacterized protein</fullName>
    </submittedName>
</protein>
<gene>
    <name evidence="1" type="ORF">I7I52_05708</name>
</gene>
<dbReference type="Proteomes" id="UP000670092">
    <property type="component" value="Unassembled WGS sequence"/>
</dbReference>
<organism evidence="1 2">
    <name type="scientific">Ajellomyces capsulatus</name>
    <name type="common">Darling's disease fungus</name>
    <name type="synonym">Histoplasma capsulatum</name>
    <dbReference type="NCBI Taxonomy" id="5037"/>
    <lineage>
        <taxon>Eukaryota</taxon>
        <taxon>Fungi</taxon>
        <taxon>Dikarya</taxon>
        <taxon>Ascomycota</taxon>
        <taxon>Pezizomycotina</taxon>
        <taxon>Eurotiomycetes</taxon>
        <taxon>Eurotiomycetidae</taxon>
        <taxon>Onygenales</taxon>
        <taxon>Ajellomycetaceae</taxon>
        <taxon>Histoplasma</taxon>
    </lineage>
</organism>
<evidence type="ECO:0000313" key="2">
    <source>
        <dbReference type="Proteomes" id="UP000670092"/>
    </source>
</evidence>
<evidence type="ECO:0000313" key="1">
    <source>
        <dbReference type="EMBL" id="KAG5294158.1"/>
    </source>
</evidence>
<reference evidence="1 2" key="1">
    <citation type="submission" date="2021-01" db="EMBL/GenBank/DDBJ databases">
        <title>Chromosome-level genome assembly of a human fungal pathogen reveals clustering of transcriptionally co-regulated genes.</title>
        <authorList>
            <person name="Voorhies M."/>
            <person name="Cohen S."/>
            <person name="Shea T.P."/>
            <person name="Petrus S."/>
            <person name="Munoz J.F."/>
            <person name="Poplawski S."/>
            <person name="Goldman W.E."/>
            <person name="Michael T."/>
            <person name="Cuomo C.A."/>
            <person name="Sil A."/>
            <person name="Beyhan S."/>
        </authorList>
    </citation>
    <scope>NUCLEOTIDE SEQUENCE [LARGE SCALE GENOMIC DNA]</scope>
    <source>
        <strain evidence="1 2">G184AR</strain>
    </source>
</reference>
<proteinExistence type="predicted"/>
<comment type="caution">
    <text evidence="1">The sequence shown here is derived from an EMBL/GenBank/DDBJ whole genome shotgun (WGS) entry which is preliminary data.</text>
</comment>
<accession>A0A8H7YQ34</accession>
<dbReference type="VEuPathDB" id="FungiDB:I7I52_05708"/>